<evidence type="ECO:0000259" key="1">
    <source>
        <dbReference type="Pfam" id="PF13546"/>
    </source>
</evidence>
<name>A0ABT6HXG1_9ACTN</name>
<organism evidence="2 3">
    <name type="scientific">Streptomyces chengmaiensis</name>
    <dbReference type="NCBI Taxonomy" id="3040919"/>
    <lineage>
        <taxon>Bacteria</taxon>
        <taxon>Bacillati</taxon>
        <taxon>Actinomycetota</taxon>
        <taxon>Actinomycetes</taxon>
        <taxon>Kitasatosporales</taxon>
        <taxon>Streptomycetaceae</taxon>
        <taxon>Streptomyces</taxon>
    </lineage>
</organism>
<dbReference type="InterPro" id="IPR038721">
    <property type="entry name" value="IS701-like_DDE_dom"/>
</dbReference>
<evidence type="ECO:0000313" key="3">
    <source>
        <dbReference type="Proteomes" id="UP001223144"/>
    </source>
</evidence>
<evidence type="ECO:0000313" key="2">
    <source>
        <dbReference type="EMBL" id="MDH2393017.1"/>
    </source>
</evidence>
<reference evidence="2 3" key="1">
    <citation type="submission" date="2023-04" db="EMBL/GenBank/DDBJ databases">
        <title>Streptomyces chengmaiensis sp. nov. isolated from the stem of mangrove plant in Hainan.</title>
        <authorList>
            <person name="Huang X."/>
            <person name="Zhou S."/>
            <person name="Chu X."/>
            <person name="Xie Y."/>
            <person name="Lin Y."/>
        </authorList>
    </citation>
    <scope>NUCLEOTIDE SEQUENCE [LARGE SCALE GENOMIC DNA]</scope>
    <source>
        <strain evidence="2 3">HNM0663</strain>
    </source>
</reference>
<dbReference type="Proteomes" id="UP001223144">
    <property type="component" value="Unassembled WGS sequence"/>
</dbReference>
<gene>
    <name evidence="2" type="ORF">QCN29_30435</name>
</gene>
<accession>A0ABT6HXG1</accession>
<dbReference type="PANTHER" id="PTHR33627">
    <property type="entry name" value="TRANSPOSASE"/>
    <property type="match status" value="1"/>
</dbReference>
<sequence>METKVVRVDSRRAHGVPEAIVGEVCSELFAGLARKDQRCKGEQYLRGLLTAQGRKSIRNIAASVGDGAAEQSLHHFISASTWDWTPVRAALARYLERVMRPRCWVVQNVVIPKAGQHSVGVTRRFVPSLGHIVNSQEAYGVWAANEEMSSPVSWRLKLSAEWLRQCRSGVPGHPAEQPATTSLACVTDAVRQAQSWIGGPPRPVVLDLPESDPSQTARGLRAAGLPFLMAVHGTTRVTAADPALAGTGIGEVSVQQLLRVAGPLRRPVTWTDPETRRLRTSLVTALRVELPAAGPVLLLGEWGDPRGWPRKCWITDLSGAAWGDLLRLAQLTRRVETDFNRTSVNVGVVDFEGRSFDGWHRHTTLASAAQAVQTLATADGRVRAVVRPVAQPLAQPA</sequence>
<dbReference type="RefSeq" id="WP_279932209.1">
    <property type="nucleotide sequence ID" value="NZ_JARWBG010000054.1"/>
</dbReference>
<dbReference type="InterPro" id="IPR039365">
    <property type="entry name" value="IS701-like"/>
</dbReference>
<keyword evidence="3" id="KW-1185">Reference proteome</keyword>
<comment type="caution">
    <text evidence="2">The sequence shown here is derived from an EMBL/GenBank/DDBJ whole genome shotgun (WGS) entry which is preliminary data.</text>
</comment>
<protein>
    <submittedName>
        <fullName evidence="2">Transposase</fullName>
    </submittedName>
</protein>
<dbReference type="Pfam" id="PF13546">
    <property type="entry name" value="DDE_5"/>
    <property type="match status" value="1"/>
</dbReference>
<dbReference type="PANTHER" id="PTHR33627:SF1">
    <property type="entry name" value="TRANSPOSASE"/>
    <property type="match status" value="1"/>
</dbReference>
<feature type="domain" description="Transposase IS701-like DDE" evidence="1">
    <location>
        <begin position="27"/>
        <end position="276"/>
    </location>
</feature>
<proteinExistence type="predicted"/>
<dbReference type="EMBL" id="JARWBG010000054">
    <property type="protein sequence ID" value="MDH2393017.1"/>
    <property type="molecule type" value="Genomic_DNA"/>
</dbReference>